<dbReference type="InterPro" id="IPR003661">
    <property type="entry name" value="HisK_dim/P_dom"/>
</dbReference>
<dbReference type="PANTHER" id="PTHR43547">
    <property type="entry name" value="TWO-COMPONENT HISTIDINE KINASE"/>
    <property type="match status" value="1"/>
</dbReference>
<dbReference type="InterPro" id="IPR036890">
    <property type="entry name" value="HATPase_C_sf"/>
</dbReference>
<evidence type="ECO:0000313" key="8">
    <source>
        <dbReference type="Proteomes" id="UP001139125"/>
    </source>
</evidence>
<dbReference type="InterPro" id="IPR036097">
    <property type="entry name" value="HisK_dim/P_sf"/>
</dbReference>
<dbReference type="PROSITE" id="PS50109">
    <property type="entry name" value="HIS_KIN"/>
    <property type="match status" value="1"/>
</dbReference>
<dbReference type="SUPFAM" id="SSF55874">
    <property type="entry name" value="ATPase domain of HSP90 chaperone/DNA topoisomerase II/histidine kinase"/>
    <property type="match status" value="1"/>
</dbReference>
<protein>
    <recommendedName>
        <fullName evidence="2">histidine kinase</fullName>
        <ecNumber evidence="2">2.7.13.3</ecNumber>
    </recommendedName>
</protein>
<name>A0A9X2REE8_9BACT</name>
<comment type="catalytic activity">
    <reaction evidence="1">
        <text>ATP + protein L-histidine = ADP + protein N-phospho-L-histidine.</text>
        <dbReference type="EC" id="2.7.13.3"/>
    </reaction>
</comment>
<evidence type="ECO:0000259" key="5">
    <source>
        <dbReference type="PROSITE" id="PS50109"/>
    </source>
</evidence>
<dbReference type="GO" id="GO:0000155">
    <property type="term" value="F:phosphorelay sensor kinase activity"/>
    <property type="evidence" value="ECO:0007669"/>
    <property type="project" value="InterPro"/>
</dbReference>
<dbReference type="SMART" id="SM00448">
    <property type="entry name" value="REC"/>
    <property type="match status" value="1"/>
</dbReference>
<dbReference type="CDD" id="cd00082">
    <property type="entry name" value="HisKA"/>
    <property type="match status" value="1"/>
</dbReference>
<dbReference type="Gene3D" id="3.30.565.10">
    <property type="entry name" value="Histidine kinase-like ATPase, C-terminal domain"/>
    <property type="match status" value="1"/>
</dbReference>
<proteinExistence type="predicted"/>
<keyword evidence="7" id="KW-0418">Kinase</keyword>
<dbReference type="Gene3D" id="1.10.287.130">
    <property type="match status" value="1"/>
</dbReference>
<dbReference type="SMART" id="SM00387">
    <property type="entry name" value="HATPase_c"/>
    <property type="match status" value="1"/>
</dbReference>
<dbReference type="InterPro" id="IPR004358">
    <property type="entry name" value="Sig_transdc_His_kin-like_C"/>
</dbReference>
<dbReference type="Proteomes" id="UP001139125">
    <property type="component" value="Unassembled WGS sequence"/>
</dbReference>
<evidence type="ECO:0000256" key="3">
    <source>
        <dbReference type="ARBA" id="ARBA00022553"/>
    </source>
</evidence>
<dbReference type="InterPro" id="IPR011006">
    <property type="entry name" value="CheY-like_superfamily"/>
</dbReference>
<dbReference type="Gene3D" id="3.40.50.2300">
    <property type="match status" value="1"/>
</dbReference>
<dbReference type="RefSeq" id="WP_255134784.1">
    <property type="nucleotide sequence ID" value="NZ_JANDBC010000002.1"/>
</dbReference>
<dbReference type="SUPFAM" id="SSF47384">
    <property type="entry name" value="Homodimeric domain of signal transducing histidine kinase"/>
    <property type="match status" value="1"/>
</dbReference>
<keyword evidence="8" id="KW-1185">Reference proteome</keyword>
<dbReference type="Pfam" id="PF02518">
    <property type="entry name" value="HATPase_c"/>
    <property type="match status" value="1"/>
</dbReference>
<feature type="modified residue" description="4-aspartylphosphate" evidence="4">
    <location>
        <position position="61"/>
    </location>
</feature>
<dbReference type="SMART" id="SM00388">
    <property type="entry name" value="HisKA"/>
    <property type="match status" value="1"/>
</dbReference>
<evidence type="ECO:0000256" key="1">
    <source>
        <dbReference type="ARBA" id="ARBA00000085"/>
    </source>
</evidence>
<sequence>MNEQSSSKEKGFILIVDDIPKNLQLLGNTLRDEGYKIAAVSKPEQVVNSVRKYQPDLILLDVMMPGKNGFEVCEELKADPELNHIPVIFLTAKVEQESVVKGLNLGGADYVTKPFNNQELLARVDTHISLKLSKDKLKEQNEKLNELGLMKDRIYSVIGHDLRGPVNGISGVINMLLTDLEETEPERLRKLLTLINESSTNLWNLLTDLLSWARVQSKEMKVNPSDFSLIKAIQEDVKMMEFVAEKKGVTIHIHPQEDFEVNADKSFIRTIIRNFLTNAIKFSDKKGSSIEINIEAEQNLKITVKDYGIGMSEEIQGRLFKMVHPKNETSMNKNGAGFGLLLCNELAKLHGGKIVVESEEGAGSTFTLVIPQSEQAVIAA</sequence>
<dbReference type="PRINTS" id="PR00344">
    <property type="entry name" value="BCTRLSENSOR"/>
</dbReference>
<evidence type="ECO:0000256" key="2">
    <source>
        <dbReference type="ARBA" id="ARBA00012438"/>
    </source>
</evidence>
<evidence type="ECO:0000313" key="7">
    <source>
        <dbReference type="EMBL" id="MCP9291910.1"/>
    </source>
</evidence>
<reference evidence="7" key="1">
    <citation type="submission" date="2022-06" db="EMBL/GenBank/DDBJ databases">
        <title>Gracilimonas sp. CAU 1638 isolated from sea sediment.</title>
        <authorList>
            <person name="Kim W."/>
        </authorList>
    </citation>
    <scope>NUCLEOTIDE SEQUENCE</scope>
    <source>
        <strain evidence="7">CAU 1638</strain>
    </source>
</reference>
<comment type="caution">
    <text evidence="7">The sequence shown here is derived from an EMBL/GenBank/DDBJ whole genome shotgun (WGS) entry which is preliminary data.</text>
</comment>
<accession>A0A9X2REE8</accession>
<gene>
    <name evidence="7" type="ORF">NM125_10020</name>
</gene>
<dbReference type="EMBL" id="JANDBC010000002">
    <property type="protein sequence ID" value="MCP9291910.1"/>
    <property type="molecule type" value="Genomic_DNA"/>
</dbReference>
<dbReference type="Pfam" id="PF00512">
    <property type="entry name" value="HisKA"/>
    <property type="match status" value="1"/>
</dbReference>
<dbReference type="EC" id="2.7.13.3" evidence="2"/>
<keyword evidence="7" id="KW-0808">Transferase</keyword>
<feature type="domain" description="Histidine kinase" evidence="5">
    <location>
        <begin position="157"/>
        <end position="374"/>
    </location>
</feature>
<dbReference type="CDD" id="cd19920">
    <property type="entry name" value="REC_PA4781-like"/>
    <property type="match status" value="1"/>
</dbReference>
<dbReference type="InterPro" id="IPR003594">
    <property type="entry name" value="HATPase_dom"/>
</dbReference>
<keyword evidence="3 4" id="KW-0597">Phosphoprotein</keyword>
<dbReference type="PANTHER" id="PTHR43547:SF2">
    <property type="entry name" value="HYBRID SIGNAL TRANSDUCTION HISTIDINE KINASE C"/>
    <property type="match status" value="1"/>
</dbReference>
<dbReference type="InterPro" id="IPR001789">
    <property type="entry name" value="Sig_transdc_resp-reg_receiver"/>
</dbReference>
<dbReference type="SUPFAM" id="SSF52172">
    <property type="entry name" value="CheY-like"/>
    <property type="match status" value="1"/>
</dbReference>
<organism evidence="7 8">
    <name type="scientific">Gracilimonas sediminicola</name>
    <dbReference type="NCBI Taxonomy" id="2952158"/>
    <lineage>
        <taxon>Bacteria</taxon>
        <taxon>Pseudomonadati</taxon>
        <taxon>Balneolota</taxon>
        <taxon>Balneolia</taxon>
        <taxon>Balneolales</taxon>
        <taxon>Balneolaceae</taxon>
        <taxon>Gracilimonas</taxon>
    </lineage>
</organism>
<dbReference type="AlphaFoldDB" id="A0A9X2REE8"/>
<evidence type="ECO:0000259" key="6">
    <source>
        <dbReference type="PROSITE" id="PS50110"/>
    </source>
</evidence>
<dbReference type="PROSITE" id="PS50110">
    <property type="entry name" value="RESPONSE_REGULATORY"/>
    <property type="match status" value="1"/>
</dbReference>
<dbReference type="Pfam" id="PF00072">
    <property type="entry name" value="Response_reg"/>
    <property type="match status" value="1"/>
</dbReference>
<evidence type="ECO:0000256" key="4">
    <source>
        <dbReference type="PROSITE-ProRule" id="PRU00169"/>
    </source>
</evidence>
<dbReference type="InterPro" id="IPR005467">
    <property type="entry name" value="His_kinase_dom"/>
</dbReference>
<feature type="domain" description="Response regulatory" evidence="6">
    <location>
        <begin position="12"/>
        <end position="128"/>
    </location>
</feature>